<protein>
    <submittedName>
        <fullName evidence="1">NinB protein</fullName>
    </submittedName>
</protein>
<dbReference type="EMBL" id="BK015215">
    <property type="protein sequence ID" value="DAD96306.1"/>
    <property type="molecule type" value="Genomic_DNA"/>
</dbReference>
<dbReference type="Gene3D" id="1.10.3790.10">
    <property type="entry name" value="NinB"/>
    <property type="match status" value="1"/>
</dbReference>
<dbReference type="InterPro" id="IPR036619">
    <property type="entry name" value="NinB_sf"/>
</dbReference>
<name>A0A8S5NPV0_9CAUD</name>
<evidence type="ECO:0000313" key="1">
    <source>
        <dbReference type="EMBL" id="DAD96306.1"/>
    </source>
</evidence>
<dbReference type="SUPFAM" id="SSF103370">
    <property type="entry name" value="NinB"/>
    <property type="match status" value="1"/>
</dbReference>
<organism evidence="1">
    <name type="scientific">Myoviridae sp. ctagO6</name>
    <dbReference type="NCBI Taxonomy" id="2826667"/>
    <lineage>
        <taxon>Viruses</taxon>
        <taxon>Duplodnaviria</taxon>
        <taxon>Heunggongvirae</taxon>
        <taxon>Uroviricota</taxon>
        <taxon>Caudoviricetes</taxon>
    </lineage>
</organism>
<sequence>MARDRVRRAVYRAIFRAVKASARRFRERGVADMSERASVYRPTVDREDGKLYLRFPVGDAMEARRLTARLKDGVRYTLTVTRAKKSRSLDQNDLMWKLCQVIAEAVGATKNEVYRQHIRDYGDWTSILAKKEAEETFRRQWESNGDGWIVETGESYGGMISLRCYAGSSTYDTKQMTRLIDSLIDECKNLGIETDERTASLLAAN</sequence>
<accession>A0A8S5NPV0</accession>
<proteinExistence type="predicted"/>
<reference evidence="1" key="1">
    <citation type="journal article" date="2021" name="Proc. Natl. Acad. Sci. U.S.A.">
        <title>A Catalog of Tens of Thousands of Viruses from Human Metagenomes Reveals Hidden Associations with Chronic Diseases.</title>
        <authorList>
            <person name="Tisza M.J."/>
            <person name="Buck C.B."/>
        </authorList>
    </citation>
    <scope>NUCLEOTIDE SEQUENCE</scope>
    <source>
        <strain evidence="1">CtagO6</strain>
    </source>
</reference>